<evidence type="ECO:0000313" key="3">
    <source>
        <dbReference type="Proteomes" id="UP000183642"/>
    </source>
</evidence>
<gene>
    <name evidence="2" type="ORF">SAMN05660359_01882</name>
</gene>
<sequence>MTGAPPFADRHDAGRQLAAHLTDPARVAAVPLGPGALVLGLPRGGVLVAAPVAAALRATLDVVAVRKLGVPGRPELAMGALAAVGEEVETVRSDDVLARVDVDDDAAAEVHRAELVELRRRRAAYRGDRPPPAVAGRTVVLVDDGLATGATMRAALAAVRRAGPAAVVVAVPVGSAGACAGLAADEVVCLVTPRPFGAVGRWYADFGQATDDEVRAALAAPPT</sequence>
<name>A0A1I5F545_9ACTN</name>
<organism evidence="2 3">
    <name type="scientific">Geodermatophilus obscurus</name>
    <dbReference type="NCBI Taxonomy" id="1861"/>
    <lineage>
        <taxon>Bacteria</taxon>
        <taxon>Bacillati</taxon>
        <taxon>Actinomycetota</taxon>
        <taxon>Actinomycetes</taxon>
        <taxon>Geodermatophilales</taxon>
        <taxon>Geodermatophilaceae</taxon>
        <taxon>Geodermatophilus</taxon>
    </lineage>
</organism>
<dbReference type="Proteomes" id="UP000183642">
    <property type="component" value="Unassembled WGS sequence"/>
</dbReference>
<evidence type="ECO:0000313" key="2">
    <source>
        <dbReference type="EMBL" id="SFO18875.1"/>
    </source>
</evidence>
<dbReference type="AlphaFoldDB" id="A0A1I5F545"/>
<dbReference type="GO" id="GO:0016757">
    <property type="term" value="F:glycosyltransferase activity"/>
    <property type="evidence" value="ECO:0007669"/>
    <property type="project" value="UniProtKB-KW"/>
</dbReference>
<reference evidence="3" key="1">
    <citation type="submission" date="2016-10" db="EMBL/GenBank/DDBJ databases">
        <authorList>
            <person name="Varghese N."/>
            <person name="Submissions S."/>
        </authorList>
    </citation>
    <scope>NUCLEOTIDE SEQUENCE [LARGE SCALE GENOMIC DNA]</scope>
    <source>
        <strain evidence="3">DSM 43161</strain>
    </source>
</reference>
<proteinExistence type="predicted"/>
<dbReference type="Pfam" id="PF00156">
    <property type="entry name" value="Pribosyltran"/>
    <property type="match status" value="1"/>
</dbReference>
<dbReference type="Gene3D" id="3.30.1310.20">
    <property type="entry name" value="PRTase-like"/>
    <property type="match status" value="1"/>
</dbReference>
<accession>A0A1I5F545</accession>
<keyword evidence="2" id="KW-0328">Glycosyltransferase</keyword>
<evidence type="ECO:0000259" key="1">
    <source>
        <dbReference type="Pfam" id="PF00156"/>
    </source>
</evidence>
<keyword evidence="3" id="KW-1185">Reference proteome</keyword>
<dbReference type="SUPFAM" id="SSF53271">
    <property type="entry name" value="PRTase-like"/>
    <property type="match status" value="1"/>
</dbReference>
<keyword evidence="2" id="KW-0808">Transferase</keyword>
<protein>
    <submittedName>
        <fullName evidence="2">Predicted phosphoribosyltransferase</fullName>
    </submittedName>
</protein>
<dbReference type="CDD" id="cd06223">
    <property type="entry name" value="PRTases_typeI"/>
    <property type="match status" value="1"/>
</dbReference>
<dbReference type="RefSeq" id="WP_075013267.1">
    <property type="nucleotide sequence ID" value="NZ_FOWE01000004.1"/>
</dbReference>
<feature type="domain" description="Phosphoribosyltransferase" evidence="1">
    <location>
        <begin position="38"/>
        <end position="173"/>
    </location>
</feature>
<dbReference type="Gene3D" id="3.40.50.2020">
    <property type="match status" value="1"/>
</dbReference>
<dbReference type="InterPro" id="IPR029057">
    <property type="entry name" value="PRTase-like"/>
</dbReference>
<dbReference type="OrthoDB" id="9810066at2"/>
<dbReference type="EMBL" id="FOWE01000004">
    <property type="protein sequence ID" value="SFO18875.1"/>
    <property type="molecule type" value="Genomic_DNA"/>
</dbReference>
<dbReference type="InterPro" id="IPR000836">
    <property type="entry name" value="PRTase_dom"/>
</dbReference>